<dbReference type="InParanoid" id="K3WZU9"/>
<dbReference type="EnsemblProtists" id="PYU1_T010498">
    <property type="protein sequence ID" value="PYU1_T010498"/>
    <property type="gene ID" value="PYU1_G010476"/>
</dbReference>
<keyword evidence="2" id="KW-1185">Reference proteome</keyword>
<reference evidence="2" key="1">
    <citation type="journal article" date="2010" name="Genome Biol.">
        <title>Genome sequence of the necrotrophic plant pathogen Pythium ultimum reveals original pathogenicity mechanisms and effector repertoire.</title>
        <authorList>
            <person name="Levesque C.A."/>
            <person name="Brouwer H."/>
            <person name="Cano L."/>
            <person name="Hamilton J.P."/>
            <person name="Holt C."/>
            <person name="Huitema E."/>
            <person name="Raffaele S."/>
            <person name="Robideau G.P."/>
            <person name="Thines M."/>
            <person name="Win J."/>
            <person name="Zerillo M.M."/>
            <person name="Beakes G.W."/>
            <person name="Boore J.L."/>
            <person name="Busam D."/>
            <person name="Dumas B."/>
            <person name="Ferriera S."/>
            <person name="Fuerstenberg S.I."/>
            <person name="Gachon C.M."/>
            <person name="Gaulin E."/>
            <person name="Govers F."/>
            <person name="Grenville-Briggs L."/>
            <person name="Horner N."/>
            <person name="Hostetler J."/>
            <person name="Jiang R.H."/>
            <person name="Johnson J."/>
            <person name="Krajaejun T."/>
            <person name="Lin H."/>
            <person name="Meijer H.J."/>
            <person name="Moore B."/>
            <person name="Morris P."/>
            <person name="Phuntmart V."/>
            <person name="Puiu D."/>
            <person name="Shetty J."/>
            <person name="Stajich J.E."/>
            <person name="Tripathy S."/>
            <person name="Wawra S."/>
            <person name="van West P."/>
            <person name="Whitty B.R."/>
            <person name="Coutinho P.M."/>
            <person name="Henrissat B."/>
            <person name="Martin F."/>
            <person name="Thomas P.D."/>
            <person name="Tyler B.M."/>
            <person name="De Vries R.P."/>
            <person name="Kamoun S."/>
            <person name="Yandell M."/>
            <person name="Tisserat N."/>
            <person name="Buell C.R."/>
        </authorList>
    </citation>
    <scope>NUCLEOTIDE SEQUENCE</scope>
    <source>
        <strain evidence="2">DAOM:BR144</strain>
    </source>
</reference>
<reference evidence="1" key="3">
    <citation type="submission" date="2015-02" db="UniProtKB">
        <authorList>
            <consortium name="EnsemblProtists"/>
        </authorList>
    </citation>
    <scope>IDENTIFICATION</scope>
    <source>
        <strain evidence="1">DAOM BR144</strain>
    </source>
</reference>
<dbReference type="AlphaFoldDB" id="K3WZU9"/>
<dbReference type="EMBL" id="GL376596">
    <property type="status" value="NOT_ANNOTATED_CDS"/>
    <property type="molecule type" value="Genomic_DNA"/>
</dbReference>
<evidence type="ECO:0000313" key="1">
    <source>
        <dbReference type="EnsemblProtists" id="PYU1_T010498"/>
    </source>
</evidence>
<sequence>MSIGAPSDSLLCKVASGYNLQVRDVIAAVKKAAQLSGEGPTNRTYLWTMEIRRGGAVRQSRQPADVKMVPTLA</sequence>
<dbReference type="HOGENOM" id="CLU_2710295_0_0_1"/>
<evidence type="ECO:0000313" key="2">
    <source>
        <dbReference type="Proteomes" id="UP000019132"/>
    </source>
</evidence>
<dbReference type="Proteomes" id="UP000019132">
    <property type="component" value="Unassembled WGS sequence"/>
</dbReference>
<accession>K3WZU9</accession>
<dbReference type="VEuPathDB" id="FungiDB:PYU1_G010476"/>
<name>K3WZU9_GLOUD</name>
<protein>
    <submittedName>
        <fullName evidence="1">Uncharacterized protein</fullName>
    </submittedName>
</protein>
<organism evidence="1 2">
    <name type="scientific">Globisporangium ultimum (strain ATCC 200006 / CBS 805.95 / DAOM BR144)</name>
    <name type="common">Pythium ultimum</name>
    <dbReference type="NCBI Taxonomy" id="431595"/>
    <lineage>
        <taxon>Eukaryota</taxon>
        <taxon>Sar</taxon>
        <taxon>Stramenopiles</taxon>
        <taxon>Oomycota</taxon>
        <taxon>Peronosporomycetes</taxon>
        <taxon>Pythiales</taxon>
        <taxon>Pythiaceae</taxon>
        <taxon>Globisporangium</taxon>
    </lineage>
</organism>
<reference evidence="2" key="2">
    <citation type="submission" date="2010-04" db="EMBL/GenBank/DDBJ databases">
        <authorList>
            <person name="Buell R."/>
            <person name="Hamilton J."/>
            <person name="Hostetler J."/>
        </authorList>
    </citation>
    <scope>NUCLEOTIDE SEQUENCE [LARGE SCALE GENOMIC DNA]</scope>
    <source>
        <strain evidence="2">DAOM:BR144</strain>
    </source>
</reference>
<proteinExistence type="predicted"/>